<dbReference type="InterPro" id="IPR002303">
    <property type="entry name" value="Valyl-tRNA_ligase"/>
</dbReference>
<keyword evidence="7" id="KW-0067">ATP-binding</keyword>
<comment type="catalytic activity">
    <reaction evidence="12">
        <text>tRNA(Val) + L-valine + ATP = L-valyl-tRNA(Val) + AMP + diphosphate</text>
        <dbReference type="Rhea" id="RHEA:10704"/>
        <dbReference type="Rhea" id="RHEA-COMP:9672"/>
        <dbReference type="Rhea" id="RHEA-COMP:9708"/>
        <dbReference type="ChEBI" id="CHEBI:30616"/>
        <dbReference type="ChEBI" id="CHEBI:33019"/>
        <dbReference type="ChEBI" id="CHEBI:57762"/>
        <dbReference type="ChEBI" id="CHEBI:78442"/>
        <dbReference type="ChEBI" id="CHEBI:78537"/>
        <dbReference type="ChEBI" id="CHEBI:456215"/>
        <dbReference type="EC" id="6.1.1.9"/>
    </reaction>
</comment>
<dbReference type="InterPro" id="IPR013155">
    <property type="entry name" value="M/V/L/I-tRNA-synth_anticd-bd"/>
</dbReference>
<organism evidence="16 17">
    <name type="scientific">Maudiozyma exigua</name>
    <name type="common">Yeast</name>
    <name type="synonym">Kazachstania exigua</name>
    <dbReference type="NCBI Taxonomy" id="34358"/>
    <lineage>
        <taxon>Eukaryota</taxon>
        <taxon>Fungi</taxon>
        <taxon>Dikarya</taxon>
        <taxon>Ascomycota</taxon>
        <taxon>Saccharomycotina</taxon>
        <taxon>Saccharomycetes</taxon>
        <taxon>Saccharomycetales</taxon>
        <taxon>Saccharomycetaceae</taxon>
        <taxon>Maudiozyma</taxon>
    </lineage>
</organism>
<dbReference type="GO" id="GO:0005829">
    <property type="term" value="C:cytosol"/>
    <property type="evidence" value="ECO:0007669"/>
    <property type="project" value="TreeGrafter"/>
</dbReference>
<dbReference type="Gene3D" id="3.40.50.620">
    <property type="entry name" value="HUPs"/>
    <property type="match status" value="2"/>
</dbReference>
<evidence type="ECO:0000256" key="12">
    <source>
        <dbReference type="ARBA" id="ARBA00047552"/>
    </source>
</evidence>
<comment type="similarity">
    <text evidence="2">Belongs to the class-I aminoacyl-tRNA synthetase family.</text>
</comment>
<evidence type="ECO:0000259" key="14">
    <source>
        <dbReference type="Pfam" id="PF00133"/>
    </source>
</evidence>
<dbReference type="SUPFAM" id="SSF47323">
    <property type="entry name" value="Anticodon-binding domain of a subclass of class I aminoacyl-tRNA synthetases"/>
    <property type="match status" value="1"/>
</dbReference>
<keyword evidence="5 16" id="KW-0436">Ligase</keyword>
<dbReference type="NCBIfam" id="TIGR00422">
    <property type="entry name" value="valS"/>
    <property type="match status" value="1"/>
</dbReference>
<keyword evidence="17" id="KW-1185">Reference proteome</keyword>
<feature type="coiled-coil region" evidence="13">
    <location>
        <begin position="827"/>
        <end position="895"/>
    </location>
</feature>
<evidence type="ECO:0000256" key="10">
    <source>
        <dbReference type="ARBA" id="ARBA00029936"/>
    </source>
</evidence>
<dbReference type="GO" id="GO:0004832">
    <property type="term" value="F:valine-tRNA ligase activity"/>
    <property type="evidence" value="ECO:0007669"/>
    <property type="project" value="UniProtKB-EC"/>
</dbReference>
<dbReference type="FunFam" id="1.10.730.10:FF:000009">
    <property type="entry name" value="Valine--tRNA ligase, mitochondrial"/>
    <property type="match status" value="1"/>
</dbReference>
<dbReference type="Gene3D" id="1.10.730.10">
    <property type="entry name" value="Isoleucyl-tRNA Synthetase, Domain 1"/>
    <property type="match status" value="1"/>
</dbReference>
<evidence type="ECO:0000256" key="3">
    <source>
        <dbReference type="ARBA" id="ARBA00013169"/>
    </source>
</evidence>
<dbReference type="PANTHER" id="PTHR11946:SF109">
    <property type="entry name" value="VALINE--TRNA LIGASE"/>
    <property type="match status" value="1"/>
</dbReference>
<keyword evidence="6" id="KW-0547">Nucleotide-binding</keyword>
<keyword evidence="9" id="KW-0030">Aminoacyl-tRNA synthetase</keyword>
<evidence type="ECO:0000256" key="9">
    <source>
        <dbReference type="ARBA" id="ARBA00023146"/>
    </source>
</evidence>
<dbReference type="AlphaFoldDB" id="A0A9P7BAV0"/>
<dbReference type="CDD" id="cd00817">
    <property type="entry name" value="ValRS_core"/>
    <property type="match status" value="1"/>
</dbReference>
<evidence type="ECO:0000256" key="2">
    <source>
        <dbReference type="ARBA" id="ARBA00005594"/>
    </source>
</evidence>
<dbReference type="PRINTS" id="PR00986">
    <property type="entry name" value="TRNASYNTHVAL"/>
</dbReference>
<comment type="subcellular location">
    <subcellularLocation>
        <location evidence="1">Mitochondrion</location>
    </subcellularLocation>
</comment>
<dbReference type="InterPro" id="IPR014729">
    <property type="entry name" value="Rossmann-like_a/b/a_fold"/>
</dbReference>
<dbReference type="FunFam" id="3.90.740.10:FF:000005">
    <property type="entry name" value="Valine--tRNA ligase, mitochondrial"/>
    <property type="match status" value="1"/>
</dbReference>
<dbReference type="EMBL" id="PUHR01000094">
    <property type="protein sequence ID" value="KAG0667750.1"/>
    <property type="molecule type" value="Genomic_DNA"/>
</dbReference>
<comment type="caution">
    <text evidence="16">The sequence shown here is derived from an EMBL/GenBank/DDBJ whole genome shotgun (WGS) entry which is preliminary data.</text>
</comment>
<evidence type="ECO:0000256" key="8">
    <source>
        <dbReference type="ARBA" id="ARBA00022917"/>
    </source>
</evidence>
<keyword evidence="8" id="KW-0648">Protein biosynthesis</keyword>
<evidence type="ECO:0000256" key="13">
    <source>
        <dbReference type="SAM" id="Coils"/>
    </source>
</evidence>
<dbReference type="NCBIfam" id="NF004349">
    <property type="entry name" value="PRK05729.1"/>
    <property type="match status" value="1"/>
</dbReference>
<gene>
    <name evidence="16" type="primary">VAS1_2</name>
    <name evidence="16" type="ORF">C6P45_005426</name>
</gene>
<evidence type="ECO:0000256" key="6">
    <source>
        <dbReference type="ARBA" id="ARBA00022741"/>
    </source>
</evidence>
<dbReference type="InterPro" id="IPR033705">
    <property type="entry name" value="Anticodon_Ia_Val"/>
</dbReference>
<dbReference type="Pfam" id="PF08264">
    <property type="entry name" value="Anticodon_1"/>
    <property type="match status" value="1"/>
</dbReference>
<evidence type="ECO:0000256" key="5">
    <source>
        <dbReference type="ARBA" id="ARBA00022598"/>
    </source>
</evidence>
<evidence type="ECO:0000259" key="15">
    <source>
        <dbReference type="Pfam" id="PF08264"/>
    </source>
</evidence>
<dbReference type="InterPro" id="IPR009080">
    <property type="entry name" value="tRNAsynth_Ia_anticodon-bd"/>
</dbReference>
<keyword evidence="13" id="KW-0175">Coiled coil</keyword>
<dbReference type="GO" id="GO:0002161">
    <property type="term" value="F:aminoacyl-tRNA deacylase activity"/>
    <property type="evidence" value="ECO:0007669"/>
    <property type="project" value="InterPro"/>
</dbReference>
<evidence type="ECO:0000256" key="1">
    <source>
        <dbReference type="ARBA" id="ARBA00004173"/>
    </source>
</evidence>
<dbReference type="Pfam" id="PF00133">
    <property type="entry name" value="tRNA-synt_1"/>
    <property type="match status" value="1"/>
</dbReference>
<dbReference type="GO" id="GO:0006438">
    <property type="term" value="P:valyl-tRNA aminoacylation"/>
    <property type="evidence" value="ECO:0007669"/>
    <property type="project" value="InterPro"/>
</dbReference>
<feature type="domain" description="Aminoacyl-tRNA synthetase class Ia" evidence="14">
    <location>
        <begin position="1"/>
        <end position="573"/>
    </location>
</feature>
<dbReference type="EC" id="6.1.1.9" evidence="3"/>
<feature type="domain" description="Methionyl/Valyl/Leucyl/Isoleucyl-tRNA synthetase anticodon-binding" evidence="15">
    <location>
        <begin position="618"/>
        <end position="767"/>
    </location>
</feature>
<evidence type="ECO:0000313" key="16">
    <source>
        <dbReference type="EMBL" id="KAG0667750.1"/>
    </source>
</evidence>
<dbReference type="CDD" id="cd07962">
    <property type="entry name" value="Anticodon_Ia_Val"/>
    <property type="match status" value="1"/>
</dbReference>
<name>A0A9P7BAV0_MAUEX</name>
<proteinExistence type="inferred from homology"/>
<dbReference type="GO" id="GO:0005524">
    <property type="term" value="F:ATP binding"/>
    <property type="evidence" value="ECO:0007669"/>
    <property type="project" value="UniProtKB-KW"/>
</dbReference>
<dbReference type="FunFam" id="3.40.50.620:FF:000078">
    <property type="entry name" value="Valine--tRNA ligase, mitochondrial"/>
    <property type="match status" value="1"/>
</dbReference>
<dbReference type="SUPFAM" id="SSF52374">
    <property type="entry name" value="Nucleotidylyl transferase"/>
    <property type="match status" value="1"/>
</dbReference>
<accession>A0A9P7BAV0</accession>
<dbReference type="InterPro" id="IPR009008">
    <property type="entry name" value="Val/Leu/Ile-tRNA-synth_edit"/>
</dbReference>
<dbReference type="Proteomes" id="UP000750334">
    <property type="component" value="Unassembled WGS sequence"/>
</dbReference>
<evidence type="ECO:0000256" key="4">
    <source>
        <dbReference type="ARBA" id="ARBA00022490"/>
    </source>
</evidence>
<evidence type="ECO:0000256" key="7">
    <source>
        <dbReference type="ARBA" id="ARBA00022840"/>
    </source>
</evidence>
<sequence length="896" mass="103269">MLGKTVLFLPGFDHAGIATQSVVEKQLFKQEGKTRYDYGREQFIEKVWDWKNVYHKRIKDQIKKMGGSYDWSREVFTLDPKLSNAVTEAFVRLHDEGIIYRDSKLINWCTKLNTAISNLEVENKEISGKISLNVPGYDKPIEFGVLTSIAYEVVNESDLERPDEKIIVSTTRPETIFGDTAIAIHPDDTRYKHLHGKFVKHPLLEKKIPIVLDSKVVDMEFGTGAVKITPAHDINDYQCGKRNNLPFINIFTDDGLLNENCGSEWEGMKRFDARKAVIDKLKEKNLFVGEEEHSMTIPICSRSGDVIEPLLKPQWWISQDFMSKEALRVVEEGQITIRPTHSKEEYFRWLRKIDDWCISRQLWWGHRCPVYFVKIKGSNDALMRSNNKYWVAARNIEEARIKASIRFPDTEFSLEQDTDVLDTWFSSALWPFSTLGWPNKSKEMQIFYPFSMLETGWDILFFWVARMIIMGVKLTGSVPFKEVFCHPLVRDAQGRKMSKSLGNVIDPVDVINGASLKSLQDKLASGNLDRREIKIATKGLKRSYPNGIPQCGTDALRFALCSYTSNDNANDINLDIKKVETYRKFCNKLYQATNFALMNLGEESYKCGTPETNAIEEQFILNRMNQTCQKIATSFESRHFMNVTDAIYQFWYEICDHYIEYFKFVSKNGKPEEVKSAQGVLVNVLDNGLRMIHPMMPFISEELWQKLPLKKPTESICVAPYPQYDEAIAAQYQKGSNTFEQILELVSESRGILNQYNILKNGKLFVEIKGSELKDIVEHKSQYVKDSIKLNIESLEFVTRSDELPEGCVSKSVNRSIVVHLLVKGQIADVEGDIKKLDRKINKLRQKYQNIRNIMNNENYSKANESVRSSNDLAIKDLTIQIETFEMTVNNLRKSM</sequence>
<keyword evidence="4" id="KW-0963">Cytoplasm</keyword>
<protein>
    <recommendedName>
        <fullName evidence="11">Valine--tRNA ligase, mitochondrial</fullName>
        <ecNumber evidence="3">6.1.1.9</ecNumber>
    </recommendedName>
    <alternativeName>
        <fullName evidence="10">Valyl-tRNA synthetase</fullName>
    </alternativeName>
</protein>
<evidence type="ECO:0000313" key="17">
    <source>
        <dbReference type="Proteomes" id="UP000750334"/>
    </source>
</evidence>
<dbReference type="InterPro" id="IPR002300">
    <property type="entry name" value="aa-tRNA-synth_Ia"/>
</dbReference>
<dbReference type="SUPFAM" id="SSF50677">
    <property type="entry name" value="ValRS/IleRS/LeuRS editing domain"/>
    <property type="match status" value="1"/>
</dbReference>
<dbReference type="OrthoDB" id="629407at2759"/>
<dbReference type="Gene3D" id="3.90.740.10">
    <property type="entry name" value="Valyl/Leucyl/Isoleucyl-tRNA synthetase, editing domain"/>
    <property type="match status" value="1"/>
</dbReference>
<dbReference type="PANTHER" id="PTHR11946">
    <property type="entry name" value="VALYL-TRNA SYNTHETASES"/>
    <property type="match status" value="1"/>
</dbReference>
<dbReference type="GO" id="GO:0005739">
    <property type="term" value="C:mitochondrion"/>
    <property type="evidence" value="ECO:0007669"/>
    <property type="project" value="UniProtKB-SubCell"/>
</dbReference>
<reference evidence="16 17" key="1">
    <citation type="submission" date="2020-11" db="EMBL/GenBank/DDBJ databases">
        <title>Kefir isolates.</title>
        <authorList>
            <person name="Marcisauskas S."/>
            <person name="Kim Y."/>
            <person name="Blasche S."/>
        </authorList>
    </citation>
    <scope>NUCLEOTIDE SEQUENCE [LARGE SCALE GENOMIC DNA]</scope>
    <source>
        <strain evidence="16 17">OG2</strain>
    </source>
</reference>
<evidence type="ECO:0000256" key="11">
    <source>
        <dbReference type="ARBA" id="ARBA00040837"/>
    </source>
</evidence>